<dbReference type="RefSeq" id="WP_175986634.1">
    <property type="nucleotide sequence ID" value="NZ_JAGTTM010000002.1"/>
</dbReference>
<gene>
    <name evidence="7" type="ORF">KEC56_05885</name>
</gene>
<accession>A0A9X1LN80</accession>
<keyword evidence="2 5" id="KW-0479">Metal-binding</keyword>
<dbReference type="PANTHER" id="PTHR32308:SF10">
    <property type="entry name" value="CITRATE LYASE SUBUNIT BETA"/>
    <property type="match status" value="1"/>
</dbReference>
<evidence type="ECO:0000256" key="2">
    <source>
        <dbReference type="ARBA" id="ARBA00022723"/>
    </source>
</evidence>
<dbReference type="GO" id="GO:0000287">
    <property type="term" value="F:magnesium ion binding"/>
    <property type="evidence" value="ECO:0007669"/>
    <property type="project" value="TreeGrafter"/>
</dbReference>
<evidence type="ECO:0000313" key="7">
    <source>
        <dbReference type="EMBL" id="MCC2029047.1"/>
    </source>
</evidence>
<protein>
    <submittedName>
        <fullName evidence="7">CoA ester lyase</fullName>
    </submittedName>
</protein>
<dbReference type="Pfam" id="PF03328">
    <property type="entry name" value="HpcH_HpaI"/>
    <property type="match status" value="1"/>
</dbReference>
<feature type="binding site" evidence="5">
    <location>
        <position position="139"/>
    </location>
    <ligand>
        <name>Mg(2+)</name>
        <dbReference type="ChEBI" id="CHEBI:18420"/>
    </ligand>
</feature>
<dbReference type="PANTHER" id="PTHR32308">
    <property type="entry name" value="LYASE BETA SUBUNIT, PUTATIVE (AFU_ORTHOLOGUE AFUA_4G13030)-RELATED"/>
    <property type="match status" value="1"/>
</dbReference>
<evidence type="ECO:0000256" key="1">
    <source>
        <dbReference type="ARBA" id="ARBA00001946"/>
    </source>
</evidence>
<feature type="domain" description="HpcH/HpaI aldolase/citrate lyase" evidence="6">
    <location>
        <begin position="10"/>
        <end position="212"/>
    </location>
</feature>
<dbReference type="GO" id="GO:0016829">
    <property type="term" value="F:lyase activity"/>
    <property type="evidence" value="ECO:0007669"/>
    <property type="project" value="UniProtKB-KW"/>
</dbReference>
<dbReference type="PIRSF" id="PIRSF015582">
    <property type="entry name" value="Cit_lyase_B"/>
    <property type="match status" value="1"/>
</dbReference>
<dbReference type="AlphaFoldDB" id="A0A9X1LN80"/>
<dbReference type="InterPro" id="IPR040442">
    <property type="entry name" value="Pyrv_kinase-like_dom_sf"/>
</dbReference>
<comment type="caution">
    <text evidence="7">The sequence shown here is derived from an EMBL/GenBank/DDBJ whole genome shotgun (WGS) entry which is preliminary data.</text>
</comment>
<reference evidence="7" key="1">
    <citation type="submission" date="2021-04" db="EMBL/GenBank/DDBJ databases">
        <title>Microbacterium tenobrionis sp. nov. and Microbacterium allomyrinae sp. nov., isolated from larvae of Tenobrio molitor and Allomyrina dichotoma, respectively.</title>
        <authorList>
            <person name="Lee S.D."/>
        </authorList>
    </citation>
    <scope>NUCLEOTIDE SEQUENCE</scope>
    <source>
        <strain evidence="7">YMB-B2</strain>
    </source>
</reference>
<dbReference type="EMBL" id="JAGTTM010000002">
    <property type="protein sequence ID" value="MCC2029047.1"/>
    <property type="molecule type" value="Genomic_DNA"/>
</dbReference>
<proteinExistence type="predicted"/>
<feature type="binding site" evidence="4">
    <location>
        <position position="113"/>
    </location>
    <ligand>
        <name>substrate</name>
    </ligand>
</feature>
<keyword evidence="8" id="KW-1185">Reference proteome</keyword>
<sequence>MEVFELGPALLFCPGDRPERFRKAAERADAVILDLEDAVAPDAKGAARDHIAASDLDPARVVVRVNAPDTAEFEDDLAMLAGSPFRTVMVAKTEDPSALDAFDASFSLIALCETARGVSAAAAIAAHDRVAALMWGAEDLIASLGGTSSRHADGRYRDAARYARSRVLVAAGAHGKSAIDAVHIDIEDVDGLAAEAADAAASGFRATACIHPGQVATIRAAYAPDADALAWARAVLAAAEGERGVFRFRGRMIDEPLLRHARSVAARGA</sequence>
<feature type="binding site" evidence="5">
    <location>
        <position position="113"/>
    </location>
    <ligand>
        <name>Mg(2+)</name>
        <dbReference type="ChEBI" id="CHEBI:18420"/>
    </ligand>
</feature>
<dbReference type="SUPFAM" id="SSF51621">
    <property type="entry name" value="Phosphoenolpyruvate/pyruvate domain"/>
    <property type="match status" value="1"/>
</dbReference>
<dbReference type="Proteomes" id="UP001139289">
    <property type="component" value="Unassembled WGS sequence"/>
</dbReference>
<organism evidence="7 8">
    <name type="scientific">Microbacterium tenebrionis</name>
    <dbReference type="NCBI Taxonomy" id="2830665"/>
    <lineage>
        <taxon>Bacteria</taxon>
        <taxon>Bacillati</taxon>
        <taxon>Actinomycetota</taxon>
        <taxon>Actinomycetes</taxon>
        <taxon>Micrococcales</taxon>
        <taxon>Microbacteriaceae</taxon>
        <taxon>Microbacterium</taxon>
    </lineage>
</organism>
<keyword evidence="7" id="KW-0456">Lyase</keyword>
<evidence type="ECO:0000256" key="3">
    <source>
        <dbReference type="ARBA" id="ARBA00022842"/>
    </source>
</evidence>
<dbReference type="Gene3D" id="3.20.20.60">
    <property type="entry name" value="Phosphoenolpyruvate-binding domains"/>
    <property type="match status" value="1"/>
</dbReference>
<evidence type="ECO:0000259" key="6">
    <source>
        <dbReference type="Pfam" id="PF03328"/>
    </source>
</evidence>
<dbReference type="GO" id="GO:0006107">
    <property type="term" value="P:oxaloacetate metabolic process"/>
    <property type="evidence" value="ECO:0007669"/>
    <property type="project" value="TreeGrafter"/>
</dbReference>
<dbReference type="InterPro" id="IPR015813">
    <property type="entry name" value="Pyrv/PenolPyrv_kinase-like_dom"/>
</dbReference>
<evidence type="ECO:0000256" key="4">
    <source>
        <dbReference type="PIRSR" id="PIRSR015582-1"/>
    </source>
</evidence>
<evidence type="ECO:0000313" key="8">
    <source>
        <dbReference type="Proteomes" id="UP001139289"/>
    </source>
</evidence>
<keyword evidence="3 5" id="KW-0460">Magnesium</keyword>
<comment type="cofactor">
    <cofactor evidence="1">
        <name>Mg(2+)</name>
        <dbReference type="ChEBI" id="CHEBI:18420"/>
    </cofactor>
</comment>
<feature type="binding site" evidence="4">
    <location>
        <position position="64"/>
    </location>
    <ligand>
        <name>substrate</name>
    </ligand>
</feature>
<name>A0A9X1LN80_9MICO</name>
<dbReference type="InterPro" id="IPR005000">
    <property type="entry name" value="Aldolase/citrate-lyase_domain"/>
</dbReference>
<dbReference type="InterPro" id="IPR011206">
    <property type="entry name" value="Citrate_lyase_beta/mcl1/mcl2"/>
</dbReference>
<evidence type="ECO:0000256" key="5">
    <source>
        <dbReference type="PIRSR" id="PIRSR015582-2"/>
    </source>
</evidence>